<feature type="transmembrane region" description="Helical" evidence="1">
    <location>
        <begin position="56"/>
        <end position="78"/>
    </location>
</feature>
<dbReference type="OrthoDB" id="28619at2157"/>
<dbReference type="InterPro" id="IPR003675">
    <property type="entry name" value="Rce1/LyrA-like_dom"/>
</dbReference>
<evidence type="ECO:0000313" key="6">
    <source>
        <dbReference type="Proteomes" id="UP000257123"/>
    </source>
</evidence>
<comment type="caution">
    <text evidence="4">The sequence shown here is derived from an EMBL/GenBank/DDBJ whole genome shotgun (WGS) entry which is preliminary data.</text>
</comment>
<reference evidence="5 6" key="1">
    <citation type="submission" date="2017-07" db="EMBL/GenBank/DDBJ databases">
        <title>Draft genome sequence of aerobic hyperthermophilic archaea, Pyrobaculum aerophilum YKB31 and YKB32.</title>
        <authorList>
            <person name="Mochizuki T."/>
            <person name="Berliner A.J."/>
            <person name="Yoshida-Takashima Y."/>
            <person name="Takaki Y."/>
            <person name="Nunoura T."/>
            <person name="Takai K."/>
        </authorList>
    </citation>
    <scope>NUCLEOTIDE SEQUENCE [LARGE SCALE GENOMIC DNA]</scope>
    <source>
        <strain evidence="4 6">YKB31</strain>
        <strain evidence="3 5">YKB32</strain>
    </source>
</reference>
<keyword evidence="4" id="KW-0645">Protease</keyword>
<gene>
    <name evidence="4" type="ORF">CGL51_03870</name>
    <name evidence="3" type="ORF">CGL52_11935</name>
</gene>
<feature type="transmembrane region" description="Helical" evidence="1">
    <location>
        <begin position="28"/>
        <end position="47"/>
    </location>
</feature>
<dbReference type="EMBL" id="NMUE01000008">
    <property type="protein sequence ID" value="RFA97177.1"/>
    <property type="molecule type" value="Genomic_DNA"/>
</dbReference>
<protein>
    <submittedName>
        <fullName evidence="4">CPBP family intramembrane metalloprotease</fullName>
    </submittedName>
</protein>
<dbReference type="EMBL" id="NMUF01000046">
    <property type="protein sequence ID" value="RFA95999.1"/>
    <property type="molecule type" value="Genomic_DNA"/>
</dbReference>
<feature type="transmembrane region" description="Helical" evidence="1">
    <location>
        <begin position="171"/>
        <end position="191"/>
    </location>
</feature>
<feature type="transmembrane region" description="Helical" evidence="1">
    <location>
        <begin position="98"/>
        <end position="118"/>
    </location>
</feature>
<dbReference type="InterPro" id="IPR052710">
    <property type="entry name" value="CAAX_protease"/>
</dbReference>
<dbReference type="PANTHER" id="PTHR36435">
    <property type="entry name" value="SLR1288 PROTEIN"/>
    <property type="match status" value="1"/>
</dbReference>
<evidence type="ECO:0000256" key="1">
    <source>
        <dbReference type="SAM" id="Phobius"/>
    </source>
</evidence>
<keyword evidence="1" id="KW-0472">Membrane</keyword>
<proteinExistence type="predicted"/>
<evidence type="ECO:0000313" key="3">
    <source>
        <dbReference type="EMBL" id="RFA95999.1"/>
    </source>
</evidence>
<dbReference type="GO" id="GO:0080120">
    <property type="term" value="P:CAAX-box protein maturation"/>
    <property type="evidence" value="ECO:0007669"/>
    <property type="project" value="UniProtKB-ARBA"/>
</dbReference>
<keyword evidence="4" id="KW-0378">Hydrolase</keyword>
<dbReference type="PANTHER" id="PTHR36435:SF1">
    <property type="entry name" value="CAAX AMINO TERMINAL PROTEASE FAMILY PROTEIN"/>
    <property type="match status" value="1"/>
</dbReference>
<keyword evidence="1" id="KW-0812">Transmembrane</keyword>
<evidence type="ECO:0000313" key="5">
    <source>
        <dbReference type="Proteomes" id="UP000256877"/>
    </source>
</evidence>
<feature type="domain" description="CAAX prenyl protease 2/Lysostaphin resistance protein A-like" evidence="2">
    <location>
        <begin position="97"/>
        <end position="185"/>
    </location>
</feature>
<name>A0A371R142_9CREN</name>
<keyword evidence="1" id="KW-1133">Transmembrane helix</keyword>
<dbReference type="GO" id="GO:0004175">
    <property type="term" value="F:endopeptidase activity"/>
    <property type="evidence" value="ECO:0007669"/>
    <property type="project" value="UniProtKB-ARBA"/>
</dbReference>
<dbReference type="GO" id="GO:0008237">
    <property type="term" value="F:metallopeptidase activity"/>
    <property type="evidence" value="ECO:0007669"/>
    <property type="project" value="UniProtKB-KW"/>
</dbReference>
<dbReference type="AlphaFoldDB" id="A0A371R142"/>
<keyword evidence="4" id="KW-0482">Metalloprotease</keyword>
<dbReference type="Proteomes" id="UP000256877">
    <property type="component" value="Unassembled WGS sequence"/>
</dbReference>
<dbReference type="Pfam" id="PF02517">
    <property type="entry name" value="Rce1-like"/>
    <property type="match status" value="1"/>
</dbReference>
<feature type="transmembrane region" description="Helical" evidence="1">
    <location>
        <begin position="130"/>
        <end position="159"/>
    </location>
</feature>
<sequence length="193" mass="21109">MRLLILALSLPIMFTAMGFAALLLPQCGIPASLAAAYLALTPVVYYAKPFKIKPKYFAISLLMFAGVWAVELALEPLLSRYNAMTEALLQLLAQCPQWKIYFFITAVVLAPLVEETIFRAMLYAELEKRAGALVGYVGNSLAFAAVHGLPFLIPLYFVYGIILTFAFRRGGVVSAMALHGINNFLALLPLVSS</sequence>
<dbReference type="GO" id="GO:0006508">
    <property type="term" value="P:proteolysis"/>
    <property type="evidence" value="ECO:0007669"/>
    <property type="project" value="UniProtKB-KW"/>
</dbReference>
<dbReference type="Proteomes" id="UP000257123">
    <property type="component" value="Unassembled WGS sequence"/>
</dbReference>
<evidence type="ECO:0000313" key="4">
    <source>
        <dbReference type="EMBL" id="RFA97177.1"/>
    </source>
</evidence>
<accession>A0A371R142</accession>
<dbReference type="RefSeq" id="WP_116420754.1">
    <property type="nucleotide sequence ID" value="NZ_NMUE01000008.1"/>
</dbReference>
<evidence type="ECO:0000259" key="2">
    <source>
        <dbReference type="Pfam" id="PF02517"/>
    </source>
</evidence>
<organism evidence="4 6">
    <name type="scientific">Pyrobaculum aerophilum</name>
    <dbReference type="NCBI Taxonomy" id="13773"/>
    <lineage>
        <taxon>Archaea</taxon>
        <taxon>Thermoproteota</taxon>
        <taxon>Thermoprotei</taxon>
        <taxon>Thermoproteales</taxon>
        <taxon>Thermoproteaceae</taxon>
        <taxon>Pyrobaculum</taxon>
    </lineage>
</organism>